<dbReference type="Gene3D" id="1.10.357.10">
    <property type="entry name" value="Tetracycline Repressor, domain 2"/>
    <property type="match status" value="1"/>
</dbReference>
<evidence type="ECO:0000313" key="5">
    <source>
        <dbReference type="Proteomes" id="UP000681526"/>
    </source>
</evidence>
<organism evidence="4 5">
    <name type="scientific">Thermobacillus xylanilyticus</name>
    <dbReference type="NCBI Taxonomy" id="76633"/>
    <lineage>
        <taxon>Bacteria</taxon>
        <taxon>Bacillati</taxon>
        <taxon>Bacillota</taxon>
        <taxon>Bacilli</taxon>
        <taxon>Bacillales</taxon>
        <taxon>Paenibacillaceae</taxon>
        <taxon>Thermobacillus</taxon>
    </lineage>
</organism>
<sequence length="208" mass="24862">MNEKIFIHQKGKEREVDIKTAIFDCGKELFSAKGFKKTNIKEIAEKAGIGVGTFYNYYASKEQLFIEIYKKENEKLKHRLIETLDLRQEPVQLVGRLLRENQEAIQANPILKEWYNRDFYKELEKHYRDEDGRSMDSVREFFLDLLRSWKRQGLLRDDIDEELLPVFFDSLVCIDMHKEEIGIEHFPKVMQYLIEFIINGLTKPKHQQ</sequence>
<keyword evidence="1 2" id="KW-0238">DNA-binding</keyword>
<evidence type="ECO:0000256" key="1">
    <source>
        <dbReference type="ARBA" id="ARBA00023125"/>
    </source>
</evidence>
<dbReference type="InterPro" id="IPR050624">
    <property type="entry name" value="HTH-type_Tx_Regulator"/>
</dbReference>
<dbReference type="InterPro" id="IPR009057">
    <property type="entry name" value="Homeodomain-like_sf"/>
</dbReference>
<dbReference type="RefSeq" id="WP_213485021.1">
    <property type="nucleotide sequence ID" value="NZ_CAJRAY010000069.1"/>
</dbReference>
<proteinExistence type="predicted"/>
<dbReference type="EMBL" id="CAJRAY010000069">
    <property type="protein sequence ID" value="CAG5089805.1"/>
    <property type="molecule type" value="Genomic_DNA"/>
</dbReference>
<comment type="caution">
    <text evidence="4">The sequence shown here is derived from an EMBL/GenBank/DDBJ whole genome shotgun (WGS) entry which is preliminary data.</text>
</comment>
<gene>
    <name evidence="4" type="primary">txxe 1887</name>
    <name evidence="4" type="ORF">TXXE_13450</name>
</gene>
<evidence type="ECO:0000313" key="4">
    <source>
        <dbReference type="EMBL" id="CAG5089805.1"/>
    </source>
</evidence>
<accession>A0ABM8V617</accession>
<dbReference type="SUPFAM" id="SSF48498">
    <property type="entry name" value="Tetracyclin repressor-like, C-terminal domain"/>
    <property type="match status" value="1"/>
</dbReference>
<dbReference type="InterPro" id="IPR036271">
    <property type="entry name" value="Tet_transcr_reg_TetR-rel_C_sf"/>
</dbReference>
<dbReference type="InterPro" id="IPR001647">
    <property type="entry name" value="HTH_TetR"/>
</dbReference>
<feature type="DNA-binding region" description="H-T-H motif" evidence="2">
    <location>
        <begin position="39"/>
        <end position="58"/>
    </location>
</feature>
<dbReference type="PROSITE" id="PS50977">
    <property type="entry name" value="HTH_TETR_2"/>
    <property type="match status" value="1"/>
</dbReference>
<dbReference type="PRINTS" id="PR00455">
    <property type="entry name" value="HTHTETR"/>
</dbReference>
<dbReference type="PANTHER" id="PTHR43479:SF11">
    <property type="entry name" value="ACREF_ENVCD OPERON REPRESSOR-RELATED"/>
    <property type="match status" value="1"/>
</dbReference>
<dbReference type="SUPFAM" id="SSF46689">
    <property type="entry name" value="Homeodomain-like"/>
    <property type="match status" value="1"/>
</dbReference>
<evidence type="ECO:0000259" key="3">
    <source>
        <dbReference type="PROSITE" id="PS50977"/>
    </source>
</evidence>
<feature type="domain" description="HTH tetR-type" evidence="3">
    <location>
        <begin position="16"/>
        <end position="76"/>
    </location>
</feature>
<evidence type="ECO:0000256" key="2">
    <source>
        <dbReference type="PROSITE-ProRule" id="PRU00335"/>
    </source>
</evidence>
<reference evidence="4 5" key="1">
    <citation type="submission" date="2021-04" db="EMBL/GenBank/DDBJ databases">
        <authorList>
            <person name="Rakotoarivonina H."/>
        </authorList>
    </citation>
    <scope>NUCLEOTIDE SEQUENCE [LARGE SCALE GENOMIC DNA]</scope>
    <source>
        <strain evidence="4 5">XE</strain>
    </source>
</reference>
<keyword evidence="5" id="KW-1185">Reference proteome</keyword>
<dbReference type="Pfam" id="PF00440">
    <property type="entry name" value="TetR_N"/>
    <property type="match status" value="1"/>
</dbReference>
<protein>
    <submittedName>
        <fullName evidence="4">Transcriptional regulator</fullName>
    </submittedName>
</protein>
<name>A0ABM8V617_THEXY</name>
<dbReference type="Proteomes" id="UP000681526">
    <property type="component" value="Unassembled WGS sequence"/>
</dbReference>
<dbReference type="PANTHER" id="PTHR43479">
    <property type="entry name" value="ACREF/ENVCD OPERON REPRESSOR-RELATED"/>
    <property type="match status" value="1"/>
</dbReference>